<feature type="domain" description="Glutaredoxin" evidence="9">
    <location>
        <begin position="16"/>
        <end position="67"/>
    </location>
</feature>
<dbReference type="Gene3D" id="3.40.30.10">
    <property type="entry name" value="Glutaredoxin"/>
    <property type="match status" value="1"/>
</dbReference>
<evidence type="ECO:0000256" key="1">
    <source>
        <dbReference type="ARBA" id="ARBA00003475"/>
    </source>
</evidence>
<organism evidence="11 12">
    <name type="scientific">Alteromonas ponticola</name>
    <dbReference type="NCBI Taxonomy" id="2720613"/>
    <lineage>
        <taxon>Bacteria</taxon>
        <taxon>Pseudomonadati</taxon>
        <taxon>Pseudomonadota</taxon>
        <taxon>Gammaproteobacteria</taxon>
        <taxon>Alteromonadales</taxon>
        <taxon>Alteromonadaceae</taxon>
        <taxon>Alteromonas/Salinimonas group</taxon>
        <taxon>Alteromonas</taxon>
    </lineage>
</organism>
<dbReference type="SUPFAM" id="SSF52833">
    <property type="entry name" value="Thioredoxin-like"/>
    <property type="match status" value="1"/>
</dbReference>
<evidence type="ECO:0000256" key="7">
    <source>
        <dbReference type="ARBA" id="ARBA00023136"/>
    </source>
</evidence>
<reference evidence="11 12" key="1">
    <citation type="submission" date="2020-03" db="EMBL/GenBank/DDBJ databases">
        <title>Alteromonas ponticola sp. nov., isolated from seawater.</title>
        <authorList>
            <person name="Yoon J.-H."/>
            <person name="Kim Y.-O."/>
        </authorList>
    </citation>
    <scope>NUCLEOTIDE SEQUENCE [LARGE SCALE GENOMIC DNA]</scope>
    <source>
        <strain evidence="11 12">MYP5</strain>
    </source>
</reference>
<keyword evidence="12" id="KW-1185">Reference proteome</keyword>
<protein>
    <recommendedName>
        <fullName evidence="4">Methylamine utilization protein MauE</fullName>
    </recommendedName>
</protein>
<sequence>MSREATLYRMVTDQHICPYGLKSKDLLERKGFAVEDHKLTSREETDAFKEKHGVETTPQTFIDGKRVGGYDDLREFFGKAEESQKGSRYTPVIAIFAIAALFVIALLFSSRLPLAPEPVILHFVAFAMVLLALQKLQDVRSFATMFITYDLLAMKHLRYAYFYPFAEAYAGIGMLAQLPVLAVAPVSIFIGGIGAASVIKAVYIDKRELKCACVGGDSDVPLGFISLSENLFMLGAGLWMLSKLI</sequence>
<feature type="domain" description="Methylamine utilisation protein MauE" evidence="10">
    <location>
        <begin position="121"/>
        <end position="241"/>
    </location>
</feature>
<name>A0ABX1R3V5_9ALTE</name>
<comment type="caution">
    <text evidence="11">The sequence shown here is derived from an EMBL/GenBank/DDBJ whole genome shotgun (WGS) entry which is preliminary data.</text>
</comment>
<keyword evidence="7 8" id="KW-0472">Membrane</keyword>
<evidence type="ECO:0000256" key="6">
    <source>
        <dbReference type="ARBA" id="ARBA00022989"/>
    </source>
</evidence>
<dbReference type="RefSeq" id="WP_169210465.1">
    <property type="nucleotide sequence ID" value="NZ_JAATNW010000004.1"/>
</dbReference>
<evidence type="ECO:0000259" key="9">
    <source>
        <dbReference type="Pfam" id="PF00462"/>
    </source>
</evidence>
<evidence type="ECO:0000313" key="12">
    <source>
        <dbReference type="Proteomes" id="UP000709336"/>
    </source>
</evidence>
<dbReference type="PROSITE" id="PS51354">
    <property type="entry name" value="GLUTAREDOXIN_2"/>
    <property type="match status" value="1"/>
</dbReference>
<keyword evidence="5 8" id="KW-0812">Transmembrane</keyword>
<dbReference type="InterPro" id="IPR014025">
    <property type="entry name" value="Glutaredoxin_subgr"/>
</dbReference>
<keyword evidence="6 8" id="KW-1133">Transmembrane helix</keyword>
<dbReference type="PRINTS" id="PR00160">
    <property type="entry name" value="GLUTAREDOXIN"/>
</dbReference>
<dbReference type="Proteomes" id="UP000709336">
    <property type="component" value="Unassembled WGS sequence"/>
</dbReference>
<dbReference type="InterPro" id="IPR009908">
    <property type="entry name" value="Methylamine_util_MauE"/>
</dbReference>
<comment type="pathway">
    <text evidence="3">One-carbon metabolism; methylamine degradation.</text>
</comment>
<dbReference type="Pfam" id="PF07291">
    <property type="entry name" value="MauE"/>
    <property type="match status" value="1"/>
</dbReference>
<accession>A0ABX1R3V5</accession>
<feature type="transmembrane region" description="Helical" evidence="8">
    <location>
        <begin position="120"/>
        <end position="136"/>
    </location>
</feature>
<evidence type="ECO:0000256" key="4">
    <source>
        <dbReference type="ARBA" id="ARBA00019078"/>
    </source>
</evidence>
<dbReference type="InterPro" id="IPR002109">
    <property type="entry name" value="Glutaredoxin"/>
</dbReference>
<feature type="transmembrane region" description="Helical" evidence="8">
    <location>
        <begin position="224"/>
        <end position="242"/>
    </location>
</feature>
<evidence type="ECO:0000256" key="5">
    <source>
        <dbReference type="ARBA" id="ARBA00022692"/>
    </source>
</evidence>
<feature type="transmembrane region" description="Helical" evidence="8">
    <location>
        <begin position="89"/>
        <end position="108"/>
    </location>
</feature>
<feature type="transmembrane region" description="Helical" evidence="8">
    <location>
        <begin position="157"/>
        <end position="176"/>
    </location>
</feature>
<proteinExistence type="predicted"/>
<dbReference type="EMBL" id="JAATNW010000004">
    <property type="protein sequence ID" value="NMH59890.1"/>
    <property type="molecule type" value="Genomic_DNA"/>
</dbReference>
<gene>
    <name evidence="11" type="ORF">HCJ96_07675</name>
</gene>
<evidence type="ECO:0000256" key="2">
    <source>
        <dbReference type="ARBA" id="ARBA00004141"/>
    </source>
</evidence>
<evidence type="ECO:0000256" key="3">
    <source>
        <dbReference type="ARBA" id="ARBA00004856"/>
    </source>
</evidence>
<dbReference type="Pfam" id="PF00462">
    <property type="entry name" value="Glutaredoxin"/>
    <property type="match status" value="1"/>
</dbReference>
<dbReference type="InterPro" id="IPR036249">
    <property type="entry name" value="Thioredoxin-like_sf"/>
</dbReference>
<comment type="subcellular location">
    <subcellularLocation>
        <location evidence="2">Membrane</location>
        <topology evidence="2">Multi-pass membrane protein</topology>
    </subcellularLocation>
</comment>
<feature type="transmembrane region" description="Helical" evidence="8">
    <location>
        <begin position="182"/>
        <end position="203"/>
    </location>
</feature>
<evidence type="ECO:0000313" key="11">
    <source>
        <dbReference type="EMBL" id="NMH59890.1"/>
    </source>
</evidence>
<evidence type="ECO:0000259" key="10">
    <source>
        <dbReference type="Pfam" id="PF07291"/>
    </source>
</evidence>
<comment type="function">
    <text evidence="1">May be specifically involved in the processing, transport, and/or maturation of the MADH beta-subunit.</text>
</comment>
<evidence type="ECO:0000256" key="8">
    <source>
        <dbReference type="SAM" id="Phobius"/>
    </source>
</evidence>